<proteinExistence type="predicted"/>
<dbReference type="InterPro" id="IPR036380">
    <property type="entry name" value="Isochorismatase-like_sf"/>
</dbReference>
<name>A0AA37U0X5_9RHOB</name>
<dbReference type="AlphaFoldDB" id="A0AA37U0X5"/>
<evidence type="ECO:0000313" key="4">
    <source>
        <dbReference type="Proteomes" id="UP001157355"/>
    </source>
</evidence>
<evidence type="ECO:0000259" key="2">
    <source>
        <dbReference type="Pfam" id="PF00857"/>
    </source>
</evidence>
<dbReference type="PANTHER" id="PTHR43540:SF1">
    <property type="entry name" value="ISOCHORISMATASE HYDROLASE"/>
    <property type="match status" value="1"/>
</dbReference>
<dbReference type="SUPFAM" id="SSF52499">
    <property type="entry name" value="Isochorismatase-like hydrolases"/>
    <property type="match status" value="1"/>
</dbReference>
<dbReference type="GO" id="GO:0016787">
    <property type="term" value="F:hydrolase activity"/>
    <property type="evidence" value="ECO:0007669"/>
    <property type="project" value="UniProtKB-KW"/>
</dbReference>
<accession>A0AA37U0X5</accession>
<dbReference type="InterPro" id="IPR000868">
    <property type="entry name" value="Isochorismatase-like_dom"/>
</dbReference>
<reference evidence="3 4" key="1">
    <citation type="journal article" date="2014" name="Int. J. Syst. Evol. Microbiol.">
        <title>Complete genome sequence of Corynebacterium casei LMG S-19264T (=DSM 44701T), isolated from a smear-ripened cheese.</title>
        <authorList>
            <consortium name="US DOE Joint Genome Institute (JGI-PGF)"/>
            <person name="Walter F."/>
            <person name="Albersmeier A."/>
            <person name="Kalinowski J."/>
            <person name="Ruckert C."/>
        </authorList>
    </citation>
    <scope>NUCLEOTIDE SEQUENCE [LARGE SCALE GENOMIC DNA]</scope>
    <source>
        <strain evidence="3 4">NBRC 111766</strain>
    </source>
</reference>
<protein>
    <submittedName>
        <fullName evidence="3">Isochorismatase</fullName>
    </submittedName>
</protein>
<gene>
    <name evidence="3" type="ORF">GCM10010873_06780</name>
</gene>
<comment type="caution">
    <text evidence="3">The sequence shown here is derived from an EMBL/GenBank/DDBJ whole genome shotgun (WGS) entry which is preliminary data.</text>
</comment>
<dbReference type="RefSeq" id="WP_284323927.1">
    <property type="nucleotide sequence ID" value="NZ_BSPP01000003.1"/>
</dbReference>
<dbReference type="InterPro" id="IPR050272">
    <property type="entry name" value="Isochorismatase-like_hydrls"/>
</dbReference>
<dbReference type="Proteomes" id="UP001157355">
    <property type="component" value="Unassembled WGS sequence"/>
</dbReference>
<sequence length="185" mass="19438">MATALLVIDVQMAFVERRAKGFVWGNPDAETSIAALLKAFRDKGLAVVHVHHHDPNPSDSFHADQPGSAVQPCAAPLAGERVFIKQGSSGFIGTGLGDHLASQGITDLVVIGGAANYCVESTTRMAGNLGYATTVVGDALINFRQILRDGREVAAVDVLEMTLANLDGEFARVASVDEILAQVAL</sequence>
<feature type="domain" description="Isochorismatase-like" evidence="2">
    <location>
        <begin position="3"/>
        <end position="140"/>
    </location>
</feature>
<keyword evidence="1" id="KW-0378">Hydrolase</keyword>
<keyword evidence="4" id="KW-1185">Reference proteome</keyword>
<dbReference type="Gene3D" id="3.40.50.850">
    <property type="entry name" value="Isochorismatase-like"/>
    <property type="match status" value="1"/>
</dbReference>
<evidence type="ECO:0000313" key="3">
    <source>
        <dbReference type="EMBL" id="GLS85705.1"/>
    </source>
</evidence>
<dbReference type="Pfam" id="PF00857">
    <property type="entry name" value="Isochorismatase"/>
    <property type="match status" value="1"/>
</dbReference>
<dbReference type="EMBL" id="BSPP01000003">
    <property type="protein sequence ID" value="GLS85705.1"/>
    <property type="molecule type" value="Genomic_DNA"/>
</dbReference>
<dbReference type="PANTHER" id="PTHR43540">
    <property type="entry name" value="PEROXYUREIDOACRYLATE/UREIDOACRYLATE AMIDOHYDROLASE-RELATED"/>
    <property type="match status" value="1"/>
</dbReference>
<evidence type="ECO:0000256" key="1">
    <source>
        <dbReference type="ARBA" id="ARBA00022801"/>
    </source>
</evidence>
<organism evidence="3 4">
    <name type="scientific">Cypionkella aquatica</name>
    <dbReference type="NCBI Taxonomy" id="1756042"/>
    <lineage>
        <taxon>Bacteria</taxon>
        <taxon>Pseudomonadati</taxon>
        <taxon>Pseudomonadota</taxon>
        <taxon>Alphaproteobacteria</taxon>
        <taxon>Rhodobacterales</taxon>
        <taxon>Paracoccaceae</taxon>
        <taxon>Cypionkella</taxon>
    </lineage>
</organism>